<feature type="transmembrane region" description="Helical" evidence="1">
    <location>
        <begin position="134"/>
        <end position="152"/>
    </location>
</feature>
<protein>
    <recommendedName>
        <fullName evidence="2">DUF6534 domain-containing protein</fullName>
    </recommendedName>
</protein>
<dbReference type="PANTHER" id="PTHR40465">
    <property type="entry name" value="CHROMOSOME 1, WHOLE GENOME SHOTGUN SEQUENCE"/>
    <property type="match status" value="1"/>
</dbReference>
<comment type="caution">
    <text evidence="3">The sequence shown here is derived from an EMBL/GenBank/DDBJ whole genome shotgun (WGS) entry which is preliminary data.</text>
</comment>
<feature type="transmembrane region" description="Helical" evidence="1">
    <location>
        <begin position="63"/>
        <end position="82"/>
    </location>
</feature>
<feature type="domain" description="DUF6534" evidence="2">
    <location>
        <begin position="179"/>
        <end position="265"/>
    </location>
</feature>
<gene>
    <name evidence="3" type="ORF">CVT25_014044</name>
</gene>
<reference evidence="3 4" key="1">
    <citation type="journal article" date="2018" name="Evol. Lett.">
        <title>Horizontal gene cluster transfer increased hallucinogenic mushroom diversity.</title>
        <authorList>
            <person name="Reynolds H.T."/>
            <person name="Vijayakumar V."/>
            <person name="Gluck-Thaler E."/>
            <person name="Korotkin H.B."/>
            <person name="Matheny P.B."/>
            <person name="Slot J.C."/>
        </authorList>
    </citation>
    <scope>NUCLEOTIDE SEQUENCE [LARGE SCALE GENOMIC DNA]</scope>
    <source>
        <strain evidence="3 4">2631</strain>
    </source>
</reference>
<organism evidence="3 4">
    <name type="scientific">Psilocybe cyanescens</name>
    <dbReference type="NCBI Taxonomy" id="93625"/>
    <lineage>
        <taxon>Eukaryota</taxon>
        <taxon>Fungi</taxon>
        <taxon>Dikarya</taxon>
        <taxon>Basidiomycota</taxon>
        <taxon>Agaricomycotina</taxon>
        <taxon>Agaricomycetes</taxon>
        <taxon>Agaricomycetidae</taxon>
        <taxon>Agaricales</taxon>
        <taxon>Agaricineae</taxon>
        <taxon>Strophariaceae</taxon>
        <taxon>Psilocybe</taxon>
    </lineage>
</organism>
<dbReference type="STRING" id="93625.A0A409XRL4"/>
<evidence type="ECO:0000313" key="4">
    <source>
        <dbReference type="Proteomes" id="UP000283269"/>
    </source>
</evidence>
<dbReference type="PANTHER" id="PTHR40465:SF1">
    <property type="entry name" value="DUF6534 DOMAIN-CONTAINING PROTEIN"/>
    <property type="match status" value="1"/>
</dbReference>
<keyword evidence="1" id="KW-1133">Transmembrane helix</keyword>
<dbReference type="Pfam" id="PF20152">
    <property type="entry name" value="DUF6534"/>
    <property type="match status" value="1"/>
</dbReference>
<feature type="transmembrane region" description="Helical" evidence="1">
    <location>
        <begin position="30"/>
        <end position="51"/>
    </location>
</feature>
<evidence type="ECO:0000256" key="1">
    <source>
        <dbReference type="SAM" id="Phobius"/>
    </source>
</evidence>
<dbReference type="EMBL" id="NHYD01000780">
    <property type="protein sequence ID" value="PPQ93368.1"/>
    <property type="molecule type" value="Genomic_DNA"/>
</dbReference>
<name>A0A409XRL4_PSICY</name>
<feature type="transmembrane region" description="Helical" evidence="1">
    <location>
        <begin position="172"/>
        <end position="194"/>
    </location>
</feature>
<evidence type="ECO:0000313" key="3">
    <source>
        <dbReference type="EMBL" id="PPQ93368.1"/>
    </source>
</evidence>
<keyword evidence="1" id="KW-0812">Transmembrane</keyword>
<evidence type="ECO:0000259" key="2">
    <source>
        <dbReference type="Pfam" id="PF20152"/>
    </source>
</evidence>
<dbReference type="InParanoid" id="A0A409XRL4"/>
<keyword evidence="4" id="KW-1185">Reference proteome</keyword>
<dbReference type="Proteomes" id="UP000283269">
    <property type="component" value="Unassembled WGS sequence"/>
</dbReference>
<feature type="transmembrane region" description="Helical" evidence="1">
    <location>
        <begin position="102"/>
        <end position="122"/>
    </location>
</feature>
<dbReference type="InterPro" id="IPR045339">
    <property type="entry name" value="DUF6534"/>
</dbReference>
<accession>A0A409XRL4</accession>
<feature type="transmembrane region" description="Helical" evidence="1">
    <location>
        <begin position="215"/>
        <end position="235"/>
    </location>
</feature>
<sequence length="340" mass="37304">MSDVPTLTPSELGRLAGPLLEILLTDVWQLIGYILNWGLFGVLAMQVYVYYLAFPKDRVMYKALVYGAFLLEATQTFLFTSSAFRTFATGFGNPAVLDQVDILWFSIPIMSGLVAFIAQAFYAYRITVLAETKYSYLAGLIMLLGGSIANGVDTKKAALFSHFLKRDSYITAGIWEGGSAACNVVIAIGMTYYLSKQDTSIHKTNVLLTKIIQMTIETGTLSAILAIVTLVLTFLPGRPTYYQASISVLGKIYANSMMVAFNSRMVIGSSNATSTAHEVHAPISLLQTMRTQEMTVDIDIRRSMNNGALISHEVSLIPSRTSRELPQVRSCGFGSVLIYI</sequence>
<proteinExistence type="predicted"/>
<keyword evidence="1" id="KW-0472">Membrane</keyword>
<dbReference type="OrthoDB" id="2536347at2759"/>
<dbReference type="AlphaFoldDB" id="A0A409XRL4"/>